<dbReference type="FunFam" id="2.120.10.30:FF:000008">
    <property type="entry name" value="Low-density lipoprotein receptor-related protein 4"/>
    <property type="match status" value="2"/>
</dbReference>
<feature type="domain" description="EGF-like" evidence="6">
    <location>
        <begin position="289"/>
        <end position="326"/>
    </location>
</feature>
<dbReference type="PANTHER" id="PTHR46513">
    <property type="entry name" value="VITELLOGENIN RECEPTOR-LIKE PROTEIN-RELATED-RELATED"/>
    <property type="match status" value="1"/>
</dbReference>
<feature type="repeat" description="LDL-receptor class B" evidence="5">
    <location>
        <begin position="390"/>
        <end position="432"/>
    </location>
</feature>
<dbReference type="AlphaFoldDB" id="A0AAN8WL73"/>
<evidence type="ECO:0000256" key="2">
    <source>
        <dbReference type="ARBA" id="ARBA00022475"/>
    </source>
</evidence>
<keyword evidence="7" id="KW-0449">Lipoprotein</keyword>
<dbReference type="Pfam" id="PF00058">
    <property type="entry name" value="Ldl_recept_b"/>
    <property type="match status" value="9"/>
</dbReference>
<dbReference type="Gene3D" id="2.120.10.30">
    <property type="entry name" value="TolB, C-terminal domain"/>
    <property type="match status" value="3"/>
</dbReference>
<dbReference type="EMBL" id="JAXCGZ010019612">
    <property type="protein sequence ID" value="KAK7065936.1"/>
    <property type="molecule type" value="Genomic_DNA"/>
</dbReference>
<evidence type="ECO:0000256" key="3">
    <source>
        <dbReference type="ARBA" id="ARBA00022536"/>
    </source>
</evidence>
<dbReference type="InterPro" id="IPR000742">
    <property type="entry name" value="EGF"/>
</dbReference>
<reference evidence="7 8" key="1">
    <citation type="submission" date="2023-11" db="EMBL/GenBank/DDBJ databases">
        <title>Halocaridina rubra genome assembly.</title>
        <authorList>
            <person name="Smith C."/>
        </authorList>
    </citation>
    <scope>NUCLEOTIDE SEQUENCE [LARGE SCALE GENOMIC DNA]</scope>
    <source>
        <strain evidence="7">EP-1</strain>
        <tissue evidence="7">Whole</tissue>
    </source>
</reference>
<keyword evidence="2" id="KW-1003">Cell membrane</keyword>
<protein>
    <submittedName>
        <fullName evidence="7">Low-density lipoprotein receptor-related protein 4</fullName>
    </submittedName>
</protein>
<evidence type="ECO:0000256" key="1">
    <source>
        <dbReference type="ARBA" id="ARBA00004251"/>
    </source>
</evidence>
<evidence type="ECO:0000256" key="4">
    <source>
        <dbReference type="ARBA" id="ARBA00022729"/>
    </source>
</evidence>
<feature type="repeat" description="LDL-receptor class B" evidence="5">
    <location>
        <begin position="433"/>
        <end position="475"/>
    </location>
</feature>
<keyword evidence="7" id="KW-0675">Receptor</keyword>
<proteinExistence type="predicted"/>
<feature type="repeat" description="LDL-receptor class B" evidence="5">
    <location>
        <begin position="107"/>
        <end position="149"/>
    </location>
</feature>
<feature type="repeat" description="LDL-receptor class B" evidence="5">
    <location>
        <begin position="194"/>
        <end position="236"/>
    </location>
</feature>
<comment type="caution">
    <text evidence="7">The sequence shown here is derived from an EMBL/GenBank/DDBJ whole genome shotgun (WGS) entry which is preliminary data.</text>
</comment>
<feature type="repeat" description="LDL-receptor class B" evidence="5">
    <location>
        <begin position="476"/>
        <end position="519"/>
    </location>
</feature>
<comment type="subcellular location">
    <subcellularLocation>
        <location evidence="1">Cell membrane</location>
        <topology evidence="1">Single-pass type I membrane protein</topology>
    </subcellularLocation>
</comment>
<dbReference type="InterPro" id="IPR000033">
    <property type="entry name" value="LDLR_classB_rpt"/>
</dbReference>
<evidence type="ECO:0000313" key="8">
    <source>
        <dbReference type="Proteomes" id="UP001381693"/>
    </source>
</evidence>
<gene>
    <name evidence="7" type="primary">LRP4_1</name>
    <name evidence="7" type="ORF">SK128_022960</name>
</gene>
<evidence type="ECO:0000256" key="5">
    <source>
        <dbReference type="PROSITE-ProRule" id="PRU00461"/>
    </source>
</evidence>
<keyword evidence="3" id="KW-0245">EGF-like domain</keyword>
<dbReference type="Pfam" id="PF14670">
    <property type="entry name" value="FXa_inhibition"/>
    <property type="match status" value="1"/>
</dbReference>
<feature type="non-terminal residue" evidence="7">
    <location>
        <position position="796"/>
    </location>
</feature>
<dbReference type="Proteomes" id="UP001381693">
    <property type="component" value="Unassembled WGS sequence"/>
</dbReference>
<organism evidence="7 8">
    <name type="scientific">Halocaridina rubra</name>
    <name type="common">Hawaiian red shrimp</name>
    <dbReference type="NCBI Taxonomy" id="373956"/>
    <lineage>
        <taxon>Eukaryota</taxon>
        <taxon>Metazoa</taxon>
        <taxon>Ecdysozoa</taxon>
        <taxon>Arthropoda</taxon>
        <taxon>Crustacea</taxon>
        <taxon>Multicrustacea</taxon>
        <taxon>Malacostraca</taxon>
        <taxon>Eumalacostraca</taxon>
        <taxon>Eucarida</taxon>
        <taxon>Decapoda</taxon>
        <taxon>Pleocyemata</taxon>
        <taxon>Caridea</taxon>
        <taxon>Atyoidea</taxon>
        <taxon>Atyidae</taxon>
        <taxon>Halocaridina</taxon>
    </lineage>
</organism>
<feature type="domain" description="EGF-like" evidence="6">
    <location>
        <begin position="610"/>
        <end position="647"/>
    </location>
</feature>
<evidence type="ECO:0000313" key="7">
    <source>
        <dbReference type="EMBL" id="KAK7065936.1"/>
    </source>
</evidence>
<dbReference type="SUPFAM" id="SSF63825">
    <property type="entry name" value="YWTD domain"/>
    <property type="match status" value="3"/>
</dbReference>
<feature type="repeat" description="LDL-receptor class B" evidence="5">
    <location>
        <begin position="520"/>
        <end position="562"/>
    </location>
</feature>
<accession>A0AAN8WL73</accession>
<dbReference type="SUPFAM" id="SSF57184">
    <property type="entry name" value="Growth factor receptor domain"/>
    <property type="match status" value="1"/>
</dbReference>
<name>A0AAN8WL73_HALRR</name>
<keyword evidence="4" id="KW-0732">Signal</keyword>
<dbReference type="SMART" id="SM00135">
    <property type="entry name" value="LY"/>
    <property type="match status" value="13"/>
</dbReference>
<dbReference type="InterPro" id="IPR050778">
    <property type="entry name" value="Cueball_EGF_LRP_Nidogen"/>
</dbReference>
<evidence type="ECO:0000259" key="6">
    <source>
        <dbReference type="SMART" id="SM00181"/>
    </source>
</evidence>
<feature type="repeat" description="LDL-receptor class B" evidence="5">
    <location>
        <begin position="62"/>
        <end position="106"/>
    </location>
</feature>
<feature type="repeat" description="LDL-receptor class B" evidence="5">
    <location>
        <begin position="738"/>
        <end position="779"/>
    </location>
</feature>
<keyword evidence="2" id="KW-0472">Membrane</keyword>
<dbReference type="Gene3D" id="2.10.25.10">
    <property type="entry name" value="Laminin"/>
    <property type="match status" value="1"/>
</dbReference>
<dbReference type="GO" id="GO:0005886">
    <property type="term" value="C:plasma membrane"/>
    <property type="evidence" value="ECO:0007669"/>
    <property type="project" value="UniProtKB-SubCell"/>
</dbReference>
<dbReference type="InterPro" id="IPR011042">
    <property type="entry name" value="6-blade_b-propeller_TolB-like"/>
</dbReference>
<dbReference type="InterPro" id="IPR009030">
    <property type="entry name" value="Growth_fac_rcpt_cys_sf"/>
</dbReference>
<sequence>MFSNYESSFCSCSHCIPICFQMTDATEKVLFPQQISMDGQQYSAVASGLQNAISLDYHFHKQLVFWTDVTLDAIMTAYLNGSGGVGRAIVRWGLRQPCGIAVDWLNDHIYWLDGDTRRIEVAELDGSCRRPLIWTNLQKPRALVLHVLKNMLIWTDWGSYPRIERAYLDGTKREVIIESDLHWPNGITIDYPTETLYWVDAKQHVIEAANIDGSERRIIKDHGLRHPFAITVFEDNLYWTDWRTHAIHTADKRNGRHHTIIHANLPFPMDIHSMHYQRQPIPRPMDLRGCAVDNNGCSHLCLPGFNNTFTCHCPHGLVLMNGKKCSTRPDNVLVFAQRSNLRMISLDESIRDLMNKPEVEEMDDNPHMDTVLPLDHIASAVALDFYTADDLVYWTDIQSKTISRAHLNGTSQAVIIKNGLDLPGGIAIDWVTNKLYWTDAGMKRIEVSNLDGSMRSLLIWQGLDKTRDIVVDPQDGYMFWSDWGEEAKIERAFMSGRNRRVLVDTNLMWPNGLAIDHANRRLYWLDASSKNIETADLDGKNRIPLIKGELSHPFGLALWEDLIFWSDWDTKSIHVVNKTTGKNKHDFVKGLKGLMDLRAFQKHSSVLNTPCNTRNGGCSHLCLLEPKNYTCACPTGILMKSDGHTCQRQPLQSLIFARREDVRQLSLDTPYLADVVLPLAGLQNIVALDYDPLSGDLFLPDSAASVILRASLDGTKVNKIAVSAIDTVEGIAVDSTGRKIYWTDLKRRSVEVSELDGTSRRVLFTGLDRPRAISTHYPTGQLFWTDWGDENPRIEK</sequence>
<dbReference type="PROSITE" id="PS51120">
    <property type="entry name" value="LDLRB"/>
    <property type="match status" value="9"/>
</dbReference>
<dbReference type="PANTHER" id="PTHR46513:SF44">
    <property type="entry name" value="LDL RECEPTOR RELATED PROTEIN 4"/>
    <property type="match status" value="1"/>
</dbReference>
<keyword evidence="8" id="KW-1185">Reference proteome</keyword>
<dbReference type="SMART" id="SM00181">
    <property type="entry name" value="EGF"/>
    <property type="match status" value="2"/>
</dbReference>
<feature type="repeat" description="LDL-receptor class B" evidence="5">
    <location>
        <begin position="150"/>
        <end position="193"/>
    </location>
</feature>